<dbReference type="Proteomes" id="UP001283361">
    <property type="component" value="Unassembled WGS sequence"/>
</dbReference>
<organism evidence="1 2">
    <name type="scientific">Elysia crispata</name>
    <name type="common">lettuce slug</name>
    <dbReference type="NCBI Taxonomy" id="231223"/>
    <lineage>
        <taxon>Eukaryota</taxon>
        <taxon>Metazoa</taxon>
        <taxon>Spiralia</taxon>
        <taxon>Lophotrochozoa</taxon>
        <taxon>Mollusca</taxon>
        <taxon>Gastropoda</taxon>
        <taxon>Heterobranchia</taxon>
        <taxon>Euthyneura</taxon>
        <taxon>Panpulmonata</taxon>
        <taxon>Sacoglossa</taxon>
        <taxon>Placobranchoidea</taxon>
        <taxon>Plakobranchidae</taxon>
        <taxon>Elysia</taxon>
    </lineage>
</organism>
<comment type="caution">
    <text evidence="1">The sequence shown here is derived from an EMBL/GenBank/DDBJ whole genome shotgun (WGS) entry which is preliminary data.</text>
</comment>
<evidence type="ECO:0000313" key="1">
    <source>
        <dbReference type="EMBL" id="KAK3768352.1"/>
    </source>
</evidence>
<evidence type="ECO:0000313" key="2">
    <source>
        <dbReference type="Proteomes" id="UP001283361"/>
    </source>
</evidence>
<gene>
    <name evidence="1" type="ORF">RRG08_031141</name>
</gene>
<sequence length="67" mass="7799">MGWQKSRQTDRDIDLADKTKTLDHNCLSLLIEKRETWDLIDKYRIESLQTKKPSPGHDNKCAILSAE</sequence>
<accession>A0AAE0ZFG2</accession>
<reference evidence="1" key="1">
    <citation type="journal article" date="2023" name="G3 (Bethesda)">
        <title>A reference genome for the long-term kleptoplast-retaining sea slug Elysia crispata morphotype clarki.</title>
        <authorList>
            <person name="Eastman K.E."/>
            <person name="Pendleton A.L."/>
            <person name="Shaikh M.A."/>
            <person name="Suttiyut T."/>
            <person name="Ogas R."/>
            <person name="Tomko P."/>
            <person name="Gavelis G."/>
            <person name="Widhalm J.R."/>
            <person name="Wisecaver J.H."/>
        </authorList>
    </citation>
    <scope>NUCLEOTIDE SEQUENCE</scope>
    <source>
        <strain evidence="1">ECLA1</strain>
    </source>
</reference>
<proteinExistence type="predicted"/>
<dbReference type="EMBL" id="JAWDGP010004062">
    <property type="protein sequence ID" value="KAK3768352.1"/>
    <property type="molecule type" value="Genomic_DNA"/>
</dbReference>
<protein>
    <submittedName>
        <fullName evidence="1">Uncharacterized protein</fullName>
    </submittedName>
</protein>
<name>A0AAE0ZFG2_9GAST</name>
<keyword evidence="2" id="KW-1185">Reference proteome</keyword>
<dbReference type="AlphaFoldDB" id="A0AAE0ZFG2"/>